<dbReference type="Proteomes" id="UP000249081">
    <property type="component" value="Unassembled WGS sequence"/>
</dbReference>
<reference evidence="3" key="1">
    <citation type="submission" date="2018-04" db="EMBL/GenBank/DDBJ databases">
        <authorList>
            <person name="Cornet L."/>
        </authorList>
    </citation>
    <scope>NUCLEOTIDE SEQUENCE [LARGE SCALE GENOMIC DNA]</scope>
</reference>
<dbReference type="InterPro" id="IPR008538">
    <property type="entry name" value="Uma2"/>
</dbReference>
<evidence type="ECO:0000313" key="3">
    <source>
        <dbReference type="Proteomes" id="UP000249081"/>
    </source>
</evidence>
<sequence>MPNHTWVPASWQVYLEVVADPALPEAKSYYHNGRMRFEMSPLGNPHPRDHALVISAIMLAAGLRNLDLDAHDNCTYRREGCDEAQPDASFYLGDNANVVPWDVTIIDLNQYPAPDLAVEVAYSSLADDKGDKRLLYEVLGVKEYWIVDVANARLITFAVENVGSRQIRQSQVLPELFLELLGEALQRSRHMNHGRVITWLIDQLA</sequence>
<organism evidence="2 3">
    <name type="scientific">Shackletoniella antarctica</name>
    <dbReference type="NCBI Taxonomy" id="268115"/>
    <lineage>
        <taxon>Bacteria</taxon>
        <taxon>Bacillati</taxon>
        <taxon>Cyanobacteriota</taxon>
        <taxon>Cyanophyceae</taxon>
        <taxon>Oculatellales</taxon>
        <taxon>Oculatellaceae</taxon>
        <taxon>Shackletoniella</taxon>
    </lineage>
</organism>
<reference evidence="2 3" key="2">
    <citation type="submission" date="2018-06" db="EMBL/GenBank/DDBJ databases">
        <title>Metagenomic assembly of (sub)arctic Cyanobacteria and their associated microbiome from non-axenic cultures.</title>
        <authorList>
            <person name="Baurain D."/>
        </authorList>
    </citation>
    <scope>NUCLEOTIDE SEQUENCE [LARGE SCALE GENOMIC DNA]</scope>
    <source>
        <strain evidence="2">ULC041bin1</strain>
    </source>
</reference>
<protein>
    <recommendedName>
        <fullName evidence="1">Putative restriction endonuclease domain-containing protein</fullName>
    </recommendedName>
</protein>
<dbReference type="EMBL" id="QBMN01000022">
    <property type="protein sequence ID" value="PZO43964.1"/>
    <property type="molecule type" value="Genomic_DNA"/>
</dbReference>
<dbReference type="InterPro" id="IPR012296">
    <property type="entry name" value="Nuclease_put_TT1808"/>
</dbReference>
<dbReference type="CDD" id="cd06260">
    <property type="entry name" value="DUF820-like"/>
    <property type="match status" value="1"/>
</dbReference>
<evidence type="ECO:0000313" key="2">
    <source>
        <dbReference type="EMBL" id="PZO43964.1"/>
    </source>
</evidence>
<dbReference type="Pfam" id="PF05685">
    <property type="entry name" value="Uma2"/>
    <property type="match status" value="1"/>
</dbReference>
<proteinExistence type="predicted"/>
<dbReference type="PANTHER" id="PTHR35400">
    <property type="entry name" value="SLR1083 PROTEIN"/>
    <property type="match status" value="1"/>
</dbReference>
<dbReference type="InterPro" id="IPR011335">
    <property type="entry name" value="Restrct_endonuc-II-like"/>
</dbReference>
<gene>
    <name evidence="2" type="ORF">DCF17_04970</name>
</gene>
<evidence type="ECO:0000259" key="1">
    <source>
        <dbReference type="Pfam" id="PF05685"/>
    </source>
</evidence>
<dbReference type="AlphaFoldDB" id="A0A2W4WFR5"/>
<name>A0A2W4WFR5_9CYAN</name>
<dbReference type="Gene3D" id="3.90.1570.10">
    <property type="entry name" value="tt1808, chain A"/>
    <property type="match status" value="1"/>
</dbReference>
<dbReference type="SUPFAM" id="SSF52980">
    <property type="entry name" value="Restriction endonuclease-like"/>
    <property type="match status" value="1"/>
</dbReference>
<dbReference type="PANTHER" id="PTHR35400:SF1">
    <property type="entry name" value="SLR1083 PROTEIN"/>
    <property type="match status" value="1"/>
</dbReference>
<feature type="domain" description="Putative restriction endonuclease" evidence="1">
    <location>
        <begin position="24"/>
        <end position="171"/>
    </location>
</feature>
<accession>A0A2W4WFR5</accession>
<comment type="caution">
    <text evidence="2">The sequence shown here is derived from an EMBL/GenBank/DDBJ whole genome shotgun (WGS) entry which is preliminary data.</text>
</comment>